<evidence type="ECO:0000256" key="3">
    <source>
        <dbReference type="ARBA" id="ARBA00022989"/>
    </source>
</evidence>
<evidence type="ECO:0000256" key="2">
    <source>
        <dbReference type="ARBA" id="ARBA00022692"/>
    </source>
</evidence>
<feature type="domain" description="SLC26A/SulP transporter" evidence="6">
    <location>
        <begin position="1"/>
        <end position="90"/>
    </location>
</feature>
<evidence type="ECO:0000256" key="5">
    <source>
        <dbReference type="SAM" id="Phobius"/>
    </source>
</evidence>
<dbReference type="AlphaFoldDB" id="A0A7R9G8L2"/>
<organism evidence="7">
    <name type="scientific">Timema shepardi</name>
    <name type="common">Walking stick</name>
    <dbReference type="NCBI Taxonomy" id="629360"/>
    <lineage>
        <taxon>Eukaryota</taxon>
        <taxon>Metazoa</taxon>
        <taxon>Ecdysozoa</taxon>
        <taxon>Arthropoda</taxon>
        <taxon>Hexapoda</taxon>
        <taxon>Insecta</taxon>
        <taxon>Pterygota</taxon>
        <taxon>Neoptera</taxon>
        <taxon>Polyneoptera</taxon>
        <taxon>Phasmatodea</taxon>
        <taxon>Timematodea</taxon>
        <taxon>Timematoidea</taxon>
        <taxon>Timematidae</taxon>
        <taxon>Timema</taxon>
    </lineage>
</organism>
<comment type="subcellular location">
    <subcellularLocation>
        <location evidence="1">Membrane</location>
        <topology evidence="1">Multi-pass membrane protein</topology>
    </subcellularLocation>
</comment>
<proteinExistence type="predicted"/>
<dbReference type="GO" id="GO:0055085">
    <property type="term" value="P:transmembrane transport"/>
    <property type="evidence" value="ECO:0007669"/>
    <property type="project" value="InterPro"/>
</dbReference>
<dbReference type="GO" id="GO:0016020">
    <property type="term" value="C:membrane"/>
    <property type="evidence" value="ECO:0007669"/>
    <property type="project" value="UniProtKB-SubCell"/>
</dbReference>
<evidence type="ECO:0000259" key="6">
    <source>
        <dbReference type="Pfam" id="PF00916"/>
    </source>
</evidence>
<keyword evidence="4 5" id="KW-0472">Membrane</keyword>
<dbReference type="Pfam" id="PF00916">
    <property type="entry name" value="Sulfate_transp"/>
    <property type="match status" value="1"/>
</dbReference>
<keyword evidence="2 5" id="KW-0812">Transmembrane</keyword>
<feature type="transmembrane region" description="Helical" evidence="5">
    <location>
        <begin position="67"/>
        <end position="87"/>
    </location>
</feature>
<gene>
    <name evidence="7" type="ORF">TSIB3V08_LOCUS13510</name>
</gene>
<dbReference type="PANTHER" id="PTHR11814">
    <property type="entry name" value="SULFATE TRANSPORTER"/>
    <property type="match status" value="1"/>
</dbReference>
<dbReference type="EMBL" id="OC027183">
    <property type="protein sequence ID" value="CAD7269510.1"/>
    <property type="molecule type" value="Genomic_DNA"/>
</dbReference>
<evidence type="ECO:0000256" key="1">
    <source>
        <dbReference type="ARBA" id="ARBA00004141"/>
    </source>
</evidence>
<keyword evidence="3 5" id="KW-1133">Transmembrane helix</keyword>
<evidence type="ECO:0000256" key="4">
    <source>
        <dbReference type="ARBA" id="ARBA00023136"/>
    </source>
</evidence>
<name>A0A7R9G8L2_TIMSH</name>
<protein>
    <recommendedName>
        <fullName evidence="6">SLC26A/SulP transporter domain-containing protein</fullName>
    </recommendedName>
</protein>
<dbReference type="InterPro" id="IPR001902">
    <property type="entry name" value="SLC26A/SulP_fam"/>
</dbReference>
<evidence type="ECO:0000313" key="7">
    <source>
        <dbReference type="EMBL" id="CAD7269510.1"/>
    </source>
</evidence>
<sequence length="92" mass="9838">MIALGVSNILGSFVRSMPVTGSFTRTAVNNASGVCTQLGGAFTGLLILVALGFLTGTFYYIPKASLAGLIMCAMFFMVEYEMVPLLWKTKSE</sequence>
<feature type="transmembrane region" description="Helical" evidence="5">
    <location>
        <begin position="38"/>
        <end position="61"/>
    </location>
</feature>
<dbReference type="InterPro" id="IPR011547">
    <property type="entry name" value="SLC26A/SulP_dom"/>
</dbReference>
<reference evidence="7" key="1">
    <citation type="submission" date="2020-11" db="EMBL/GenBank/DDBJ databases">
        <authorList>
            <person name="Tran Van P."/>
        </authorList>
    </citation>
    <scope>NUCLEOTIDE SEQUENCE</scope>
</reference>
<accession>A0A7R9G8L2</accession>